<comment type="similarity">
    <text evidence="2">Belongs to the CYSTM1 family.</text>
</comment>
<keyword evidence="3" id="KW-0812">Transmembrane</keyword>
<keyword evidence="9" id="KW-1185">Reference proteome</keyword>
<evidence type="ECO:0000313" key="8">
    <source>
        <dbReference type="EMBL" id="KAK7330243.1"/>
    </source>
</evidence>
<feature type="region of interest" description="Disordered" evidence="6">
    <location>
        <begin position="23"/>
        <end position="42"/>
    </location>
</feature>
<evidence type="ECO:0000256" key="1">
    <source>
        <dbReference type="ARBA" id="ARBA00004167"/>
    </source>
</evidence>
<protein>
    <recommendedName>
        <fullName evidence="7">Cysteine-rich transmembrane domain-containing protein</fullName>
    </recommendedName>
</protein>
<dbReference type="PANTHER" id="PTHR31568">
    <property type="entry name" value="RCG49325, ISOFORM CRA_A"/>
    <property type="match status" value="1"/>
</dbReference>
<reference evidence="8 9" key="1">
    <citation type="submission" date="2024-01" db="EMBL/GenBank/DDBJ databases">
        <title>The genomes of 5 underutilized Papilionoideae crops provide insights into root nodulation and disease resistanc.</title>
        <authorList>
            <person name="Jiang F."/>
        </authorList>
    </citation>
    <scope>NUCLEOTIDE SEQUENCE [LARGE SCALE GENOMIC DNA]</scope>
    <source>
        <strain evidence="8">LVBAO_FW01</strain>
        <tissue evidence="8">Leaves</tissue>
    </source>
</reference>
<evidence type="ECO:0000256" key="2">
    <source>
        <dbReference type="ARBA" id="ARBA00009444"/>
    </source>
</evidence>
<evidence type="ECO:0000256" key="6">
    <source>
        <dbReference type="SAM" id="MobiDB-lite"/>
    </source>
</evidence>
<evidence type="ECO:0000259" key="7">
    <source>
        <dbReference type="Pfam" id="PF12734"/>
    </source>
</evidence>
<proteinExistence type="inferred from homology"/>
<evidence type="ECO:0000313" key="9">
    <source>
        <dbReference type="Proteomes" id="UP001367508"/>
    </source>
</evidence>
<comment type="caution">
    <text evidence="8">The sequence shown here is derived from an EMBL/GenBank/DDBJ whole genome shotgun (WGS) entry which is preliminary data.</text>
</comment>
<dbReference type="GO" id="GO:0005886">
    <property type="term" value="C:plasma membrane"/>
    <property type="evidence" value="ECO:0007669"/>
    <property type="project" value="InterPro"/>
</dbReference>
<evidence type="ECO:0000256" key="4">
    <source>
        <dbReference type="ARBA" id="ARBA00022989"/>
    </source>
</evidence>
<feature type="domain" description="Cysteine-rich transmembrane" evidence="7">
    <location>
        <begin position="58"/>
        <end position="82"/>
    </location>
</feature>
<dbReference type="Pfam" id="PF12734">
    <property type="entry name" value="CYSTM"/>
    <property type="match status" value="1"/>
</dbReference>
<name>A0AAN9QG87_CANGL</name>
<dbReference type="PANTHER" id="PTHR31568:SF131">
    <property type="entry name" value="CYSTEINE-RICH TRANSMEMBRANE CYSTM DOMAIN-CONTAINING PROTEIN-RELATED"/>
    <property type="match status" value="1"/>
</dbReference>
<gene>
    <name evidence="8" type="ORF">VNO77_24431</name>
</gene>
<accession>A0AAN9QG87</accession>
<keyword evidence="4" id="KW-1133">Transmembrane helix</keyword>
<dbReference type="InterPro" id="IPR028144">
    <property type="entry name" value="CYSTM_dom"/>
</dbReference>
<dbReference type="EMBL" id="JAYMYQ010000005">
    <property type="protein sequence ID" value="KAK7330243.1"/>
    <property type="molecule type" value="Genomic_DNA"/>
</dbReference>
<comment type="subcellular location">
    <subcellularLocation>
        <location evidence="1">Membrane</location>
        <topology evidence="1">Single-pass membrane protein</topology>
    </subcellularLocation>
</comment>
<dbReference type="AlphaFoldDB" id="A0AAN9QG87"/>
<evidence type="ECO:0000256" key="5">
    <source>
        <dbReference type="ARBA" id="ARBA00023136"/>
    </source>
</evidence>
<evidence type="ECO:0000256" key="3">
    <source>
        <dbReference type="ARBA" id="ARBA00022692"/>
    </source>
</evidence>
<dbReference type="InterPro" id="IPR044850">
    <property type="entry name" value="WIH1-like"/>
</dbReference>
<organism evidence="8 9">
    <name type="scientific">Canavalia gladiata</name>
    <name type="common">Sword bean</name>
    <name type="synonym">Dolichos gladiatus</name>
    <dbReference type="NCBI Taxonomy" id="3824"/>
    <lineage>
        <taxon>Eukaryota</taxon>
        <taxon>Viridiplantae</taxon>
        <taxon>Streptophyta</taxon>
        <taxon>Embryophyta</taxon>
        <taxon>Tracheophyta</taxon>
        <taxon>Spermatophyta</taxon>
        <taxon>Magnoliopsida</taxon>
        <taxon>eudicotyledons</taxon>
        <taxon>Gunneridae</taxon>
        <taxon>Pentapetalae</taxon>
        <taxon>rosids</taxon>
        <taxon>fabids</taxon>
        <taxon>Fabales</taxon>
        <taxon>Fabaceae</taxon>
        <taxon>Papilionoideae</taxon>
        <taxon>50 kb inversion clade</taxon>
        <taxon>NPAAA clade</taxon>
        <taxon>indigoferoid/millettioid clade</taxon>
        <taxon>Phaseoleae</taxon>
        <taxon>Canavalia</taxon>
    </lineage>
</organism>
<sequence length="82" mass="9122">MSHNDQNQPQVLLVQVDSNSDVTYHQSKDTAPGPYQVPPPTITHDDYSHKVPSIGENKFKGDGFWRGCCAGLCCYCCLDICF</sequence>
<keyword evidence="5" id="KW-0472">Membrane</keyword>
<dbReference type="Proteomes" id="UP001367508">
    <property type="component" value="Unassembled WGS sequence"/>
</dbReference>